<name>A0A7K0EDN2_9BACT</name>
<dbReference type="RefSeq" id="WP_154172437.1">
    <property type="nucleotide sequence ID" value="NZ_WJXZ01000001.1"/>
</dbReference>
<gene>
    <name evidence="1" type="ORF">GJJ30_01540</name>
</gene>
<dbReference type="CDD" id="cd12870">
    <property type="entry name" value="MqsA"/>
    <property type="match status" value="1"/>
</dbReference>
<evidence type="ECO:0000313" key="1">
    <source>
        <dbReference type="EMBL" id="MRS59957.1"/>
    </source>
</evidence>
<dbReference type="NCBIfam" id="TIGR03831">
    <property type="entry name" value="YgiT_finger"/>
    <property type="match status" value="1"/>
</dbReference>
<dbReference type="EMBL" id="WJXZ01000001">
    <property type="protein sequence ID" value="MRS59957.1"/>
    <property type="molecule type" value="Genomic_DNA"/>
</dbReference>
<dbReference type="Gene3D" id="3.10.20.860">
    <property type="match status" value="1"/>
</dbReference>
<keyword evidence="2" id="KW-1185">Reference proteome</keyword>
<proteinExistence type="predicted"/>
<reference evidence="1 2" key="1">
    <citation type="journal article" date="2018" name="Antonie Van Leeuwenhoek">
        <title>Larkinella terrae sp. nov., isolated from soil on Jeju Island, South Korea.</title>
        <authorList>
            <person name="Ten L.N."/>
            <person name="Jeon J."/>
            <person name="Park S.J."/>
            <person name="Park S."/>
            <person name="Lee S.Y."/>
            <person name="Kim M.K."/>
            <person name="Jung H.Y."/>
        </authorList>
    </citation>
    <scope>NUCLEOTIDE SEQUENCE [LARGE SCALE GENOMIC DNA]</scope>
    <source>
        <strain evidence="1 2">KCTC 52001</strain>
    </source>
</reference>
<organism evidence="1 2">
    <name type="scientific">Larkinella terrae</name>
    <dbReference type="NCBI Taxonomy" id="2025311"/>
    <lineage>
        <taxon>Bacteria</taxon>
        <taxon>Pseudomonadati</taxon>
        <taxon>Bacteroidota</taxon>
        <taxon>Cytophagia</taxon>
        <taxon>Cytophagales</taxon>
        <taxon>Spirosomataceae</taxon>
        <taxon>Larkinella</taxon>
    </lineage>
</organism>
<dbReference type="Proteomes" id="UP000441754">
    <property type="component" value="Unassembled WGS sequence"/>
</dbReference>
<dbReference type="InterPro" id="IPR022453">
    <property type="entry name" value="Znf_MqsA-type"/>
</dbReference>
<dbReference type="AlphaFoldDB" id="A0A7K0EDN2"/>
<comment type="caution">
    <text evidence="1">The sequence shown here is derived from an EMBL/GenBank/DDBJ whole genome shotgun (WGS) entry which is preliminary data.</text>
</comment>
<evidence type="ECO:0000313" key="2">
    <source>
        <dbReference type="Proteomes" id="UP000441754"/>
    </source>
</evidence>
<accession>A0A7K0EDN2</accession>
<protein>
    <submittedName>
        <fullName evidence="1">YgiT-type zinc finger protein</fullName>
    </submittedName>
</protein>
<dbReference type="OrthoDB" id="9812340at2"/>
<sequence length="77" mass="8369">MTCLTCKVGTTRPGTTTVLLEKNGSLVILKEVPAQICDNCGERYFDSSITKKMLEEAESVYQKGAELEIINITKAAA</sequence>